<proteinExistence type="predicted"/>
<name>A0AAD7KE12_9AGAR</name>
<dbReference type="CDD" id="cd18186">
    <property type="entry name" value="BTB_POZ_ZBTB_KLHL-like"/>
    <property type="match status" value="1"/>
</dbReference>
<dbReference type="Proteomes" id="UP001215598">
    <property type="component" value="Unassembled WGS sequence"/>
</dbReference>
<keyword evidence="2" id="KW-1185">Reference proteome</keyword>
<sequence length="300" mass="33494">MTSPPAKRPRTEDTITRSEFWHSDGSVVLQAQKTQSRVHWSVLARNSSFFRDMQSLPQPPNQPTVEGCPVVELPDDAVDVEWILKALYLPPFLGQPALPFAAVAAHIRLGRKYDFRELLDLALARLNFEHPTTLYGYDALLLDTPTRIVATSSLSLDILALARENDILSVLPLAYYRVLLRGSSADSLFETIKRADGTEASLAAIDLRRCVSGREKIINAQLQPGYSRGWLRSYSPGTQCASPVGCTAWRDSLLRTYLDAPALDAFWRLSYFDQTFCFACKRELSEANAAGRNSDLKNVL</sequence>
<comment type="caution">
    <text evidence="1">The sequence shown here is derived from an EMBL/GenBank/DDBJ whole genome shotgun (WGS) entry which is preliminary data.</text>
</comment>
<reference evidence="1" key="1">
    <citation type="submission" date="2023-03" db="EMBL/GenBank/DDBJ databases">
        <title>Massive genome expansion in bonnet fungi (Mycena s.s.) driven by repeated elements and novel gene families across ecological guilds.</title>
        <authorList>
            <consortium name="Lawrence Berkeley National Laboratory"/>
            <person name="Harder C.B."/>
            <person name="Miyauchi S."/>
            <person name="Viragh M."/>
            <person name="Kuo A."/>
            <person name="Thoen E."/>
            <person name="Andreopoulos B."/>
            <person name="Lu D."/>
            <person name="Skrede I."/>
            <person name="Drula E."/>
            <person name="Henrissat B."/>
            <person name="Morin E."/>
            <person name="Kohler A."/>
            <person name="Barry K."/>
            <person name="LaButti K."/>
            <person name="Morin E."/>
            <person name="Salamov A."/>
            <person name="Lipzen A."/>
            <person name="Mereny Z."/>
            <person name="Hegedus B."/>
            <person name="Baldrian P."/>
            <person name="Stursova M."/>
            <person name="Weitz H."/>
            <person name="Taylor A."/>
            <person name="Grigoriev I.V."/>
            <person name="Nagy L.G."/>
            <person name="Martin F."/>
            <person name="Kauserud H."/>
        </authorList>
    </citation>
    <scope>NUCLEOTIDE SEQUENCE</scope>
    <source>
        <strain evidence="1">CBHHK182m</strain>
    </source>
</reference>
<evidence type="ECO:0000313" key="1">
    <source>
        <dbReference type="EMBL" id="KAJ7782685.1"/>
    </source>
</evidence>
<dbReference type="InterPro" id="IPR011333">
    <property type="entry name" value="SKP1/BTB/POZ_sf"/>
</dbReference>
<organism evidence="1 2">
    <name type="scientific">Mycena metata</name>
    <dbReference type="NCBI Taxonomy" id="1033252"/>
    <lineage>
        <taxon>Eukaryota</taxon>
        <taxon>Fungi</taxon>
        <taxon>Dikarya</taxon>
        <taxon>Basidiomycota</taxon>
        <taxon>Agaricomycotina</taxon>
        <taxon>Agaricomycetes</taxon>
        <taxon>Agaricomycetidae</taxon>
        <taxon>Agaricales</taxon>
        <taxon>Marasmiineae</taxon>
        <taxon>Mycenaceae</taxon>
        <taxon>Mycena</taxon>
    </lineage>
</organism>
<dbReference type="EMBL" id="JARKIB010000003">
    <property type="protein sequence ID" value="KAJ7782685.1"/>
    <property type="molecule type" value="Genomic_DNA"/>
</dbReference>
<feature type="non-terminal residue" evidence="1">
    <location>
        <position position="300"/>
    </location>
</feature>
<evidence type="ECO:0008006" key="3">
    <source>
        <dbReference type="Google" id="ProtNLM"/>
    </source>
</evidence>
<protein>
    <recommendedName>
        <fullName evidence="3">BTB domain-containing protein</fullName>
    </recommendedName>
</protein>
<gene>
    <name evidence="1" type="ORF">B0H16DRAFT_1493975</name>
</gene>
<dbReference type="AlphaFoldDB" id="A0AAD7KE12"/>
<accession>A0AAD7KE12</accession>
<dbReference type="Gene3D" id="3.30.710.10">
    <property type="entry name" value="Potassium Channel Kv1.1, Chain A"/>
    <property type="match status" value="1"/>
</dbReference>
<evidence type="ECO:0000313" key="2">
    <source>
        <dbReference type="Proteomes" id="UP001215598"/>
    </source>
</evidence>